<dbReference type="EMBL" id="JAFBMS010000044">
    <property type="protein sequence ID" value="KAG9340206.1"/>
    <property type="molecule type" value="Genomic_DNA"/>
</dbReference>
<sequence length="376" mass="40694">MKDYGVLKNSVQYISTVVLCWAKGKYEDHTETLKCFLSLREKGQIPVYISTVDMRDWIISKAQSIPRERFQLEPEQTDGLIHLAWEVNMRMKLQNICRDLGLSLSSPPALSDLETQRAALSDLYAPPMACPPAVTAPVRFSSFYFDPQPVVERAVKEIIEELAQPPTSRLHTVAEVVMDTVADLSCALLEGGEELSGRLLSDMAVAVTVSVLQELEGVEQCEVQRWRQVRPRLVGALCGELLETVSPKALQRALRGKWDAESRAVTAAIITSVTAAVNSVLAQPDATPGSSLETAVDAAEEAKEVETVLVDVAAPSIQMETAADAAAEAEQVETVLVDVAAPSIQIETAADAAAEAEQVNTVLVDVAAPSIQMDLL</sequence>
<dbReference type="OrthoDB" id="8963249at2759"/>
<accession>A0A8T2NKK5</accession>
<gene>
    <name evidence="1" type="ORF">JZ751_021646</name>
</gene>
<dbReference type="AlphaFoldDB" id="A0A8T2NKK5"/>
<dbReference type="Proteomes" id="UP000824540">
    <property type="component" value="Unassembled WGS sequence"/>
</dbReference>
<name>A0A8T2NKK5_9TELE</name>
<keyword evidence="2" id="KW-1185">Reference proteome</keyword>
<feature type="non-terminal residue" evidence="1">
    <location>
        <position position="1"/>
    </location>
</feature>
<proteinExistence type="predicted"/>
<protein>
    <submittedName>
        <fullName evidence="1">Uncharacterized protein</fullName>
    </submittedName>
</protein>
<evidence type="ECO:0000313" key="1">
    <source>
        <dbReference type="EMBL" id="KAG9340206.1"/>
    </source>
</evidence>
<evidence type="ECO:0000313" key="2">
    <source>
        <dbReference type="Proteomes" id="UP000824540"/>
    </source>
</evidence>
<comment type="caution">
    <text evidence="1">The sequence shown here is derived from an EMBL/GenBank/DDBJ whole genome shotgun (WGS) entry which is preliminary data.</text>
</comment>
<organism evidence="1 2">
    <name type="scientific">Albula glossodonta</name>
    <name type="common">roundjaw bonefish</name>
    <dbReference type="NCBI Taxonomy" id="121402"/>
    <lineage>
        <taxon>Eukaryota</taxon>
        <taxon>Metazoa</taxon>
        <taxon>Chordata</taxon>
        <taxon>Craniata</taxon>
        <taxon>Vertebrata</taxon>
        <taxon>Euteleostomi</taxon>
        <taxon>Actinopterygii</taxon>
        <taxon>Neopterygii</taxon>
        <taxon>Teleostei</taxon>
        <taxon>Albuliformes</taxon>
        <taxon>Albulidae</taxon>
        <taxon>Albula</taxon>
    </lineage>
</organism>
<reference evidence="1" key="1">
    <citation type="thesis" date="2021" institute="BYU ScholarsArchive" country="Provo, UT, USA">
        <title>Applications of and Algorithms for Genome Assembly and Genomic Analyses with an Emphasis on Marine Teleosts.</title>
        <authorList>
            <person name="Pickett B.D."/>
        </authorList>
    </citation>
    <scope>NUCLEOTIDE SEQUENCE</scope>
    <source>
        <strain evidence="1">HI-2016</strain>
    </source>
</reference>